<dbReference type="AlphaFoldDB" id="S4PJ62"/>
<protein>
    <recommendedName>
        <fullName evidence="3">Secreted protein</fullName>
    </recommendedName>
</protein>
<dbReference type="EMBL" id="GAIX01002752">
    <property type="protein sequence ID" value="JAA89808.1"/>
    <property type="molecule type" value="Transcribed_RNA"/>
</dbReference>
<feature type="signal peptide" evidence="1">
    <location>
        <begin position="1"/>
        <end position="20"/>
    </location>
</feature>
<accession>S4PJ62</accession>
<reference evidence="2" key="1">
    <citation type="journal article" date="2013" name="BMC Genomics">
        <title>Unscrambling butterfly oogenesis.</title>
        <authorList>
            <person name="Carter J.M."/>
            <person name="Baker S.C."/>
            <person name="Pink R."/>
            <person name="Carter D.R."/>
            <person name="Collins A."/>
            <person name="Tomlin J."/>
            <person name="Gibbs M."/>
            <person name="Breuker C.J."/>
        </authorList>
    </citation>
    <scope>NUCLEOTIDE SEQUENCE</scope>
    <source>
        <tissue evidence="2">Ovary</tissue>
    </source>
</reference>
<sequence>MMLIWIFGFKTCSFFFLVQSSGKMLVNNGECGESSKKSGWSQLSSDEESSSLISSKSYFCNNTLWRSRNFFF</sequence>
<evidence type="ECO:0008006" key="3">
    <source>
        <dbReference type="Google" id="ProtNLM"/>
    </source>
</evidence>
<evidence type="ECO:0000313" key="2">
    <source>
        <dbReference type="EMBL" id="JAA89808.1"/>
    </source>
</evidence>
<name>S4PJ62_9NEOP</name>
<reference evidence="2" key="2">
    <citation type="submission" date="2013-05" db="EMBL/GenBank/DDBJ databases">
        <authorList>
            <person name="Carter J.-M."/>
            <person name="Baker S.C."/>
            <person name="Pink R."/>
            <person name="Carter D.R.F."/>
            <person name="Collins A."/>
            <person name="Tomlin J."/>
            <person name="Gibbs M."/>
            <person name="Breuker C.J."/>
        </authorList>
    </citation>
    <scope>NUCLEOTIDE SEQUENCE</scope>
    <source>
        <tissue evidence="2">Ovary</tissue>
    </source>
</reference>
<evidence type="ECO:0000256" key="1">
    <source>
        <dbReference type="SAM" id="SignalP"/>
    </source>
</evidence>
<feature type="chain" id="PRO_5004532036" description="Secreted protein" evidence="1">
    <location>
        <begin position="21"/>
        <end position="72"/>
    </location>
</feature>
<keyword evidence="1" id="KW-0732">Signal</keyword>
<organism evidence="2">
    <name type="scientific">Pararge aegeria</name>
    <name type="common">speckled wood butterfly</name>
    <dbReference type="NCBI Taxonomy" id="116150"/>
    <lineage>
        <taxon>Eukaryota</taxon>
        <taxon>Metazoa</taxon>
        <taxon>Ecdysozoa</taxon>
        <taxon>Arthropoda</taxon>
        <taxon>Hexapoda</taxon>
        <taxon>Insecta</taxon>
        <taxon>Pterygota</taxon>
        <taxon>Neoptera</taxon>
        <taxon>Endopterygota</taxon>
        <taxon>Lepidoptera</taxon>
        <taxon>Glossata</taxon>
        <taxon>Ditrysia</taxon>
        <taxon>Papilionoidea</taxon>
        <taxon>Nymphalidae</taxon>
        <taxon>Satyrinae</taxon>
        <taxon>Satyrini</taxon>
        <taxon>Parargina</taxon>
        <taxon>Pararge</taxon>
    </lineage>
</organism>
<feature type="non-terminal residue" evidence="2">
    <location>
        <position position="72"/>
    </location>
</feature>
<proteinExistence type="predicted"/>